<evidence type="ECO:0000259" key="1">
    <source>
        <dbReference type="Pfam" id="PF01443"/>
    </source>
</evidence>
<feature type="domain" description="(+)RNA virus helicase C-terminal" evidence="1">
    <location>
        <begin position="25"/>
        <end position="217"/>
    </location>
</feature>
<dbReference type="EMBL" id="MW328740">
    <property type="protein sequence ID" value="QQG34614.1"/>
    <property type="molecule type" value="Genomic_RNA"/>
</dbReference>
<name>A0A7T5QZC0_9VIRU</name>
<sequence length="225" mass="25007">MDIILTLLNTNSDFRRTNVPLSIPLVVHAIAGAGKTHILTTLLERCTDCCVHTLGQPILRSSNHRGSGGPRRSLNVLDEYQLAASFEGYEVLFGDPLQGPADKEYPEAHYINSKSKRYGQQTCTLLNHIGIQCTSTRADSVSVRHPFGATPIGTVIVLDSEAADYLTAHSVRSKRVCEVLGQTYPVTTVLLTKRFAEYSRRELYIAFTRHRYQLLILSPYAASRT</sequence>
<proteinExistence type="predicted"/>
<reference evidence="2" key="1">
    <citation type="submission" date="2020-11" db="EMBL/GenBank/DDBJ databases">
        <authorList>
            <person name="Bejerman N."/>
        </authorList>
    </citation>
    <scope>NUCLEOTIDE SEQUENCE</scope>
    <source>
        <strain evidence="2">Teq</strain>
    </source>
</reference>
<organism evidence="2">
    <name type="scientific">Agave potexvirus 1</name>
    <dbReference type="NCBI Taxonomy" id="2794411"/>
    <lineage>
        <taxon>Viruses</taxon>
        <taxon>Riboviria</taxon>
        <taxon>Orthornavirae</taxon>
        <taxon>Kitrinoviricota</taxon>
        <taxon>Alsuviricetes</taxon>
        <taxon>Tymovirales</taxon>
        <taxon>Alphaflexiviridae</taxon>
        <taxon>Potexvirus</taxon>
    </lineage>
</organism>
<dbReference type="Pfam" id="PF01443">
    <property type="entry name" value="Viral_helicase1"/>
    <property type="match status" value="1"/>
</dbReference>
<dbReference type="InterPro" id="IPR027351">
    <property type="entry name" value="(+)RNA_virus_helicase_core_dom"/>
</dbReference>
<accession>A0A7T5QZC0</accession>
<protein>
    <submittedName>
        <fullName evidence="2">TGB1</fullName>
    </submittedName>
</protein>
<evidence type="ECO:0000313" key="2">
    <source>
        <dbReference type="EMBL" id="QQG34614.1"/>
    </source>
</evidence>
<dbReference type="GO" id="GO:0005524">
    <property type="term" value="F:ATP binding"/>
    <property type="evidence" value="ECO:0007669"/>
    <property type="project" value="InterPro"/>
</dbReference>